<proteinExistence type="predicted"/>
<protein>
    <submittedName>
        <fullName evidence="2">Uncharacterized protein</fullName>
    </submittedName>
</protein>
<dbReference type="STRING" id="7398.A0A1A9ZNV2"/>
<dbReference type="EnsemblMetazoa" id="GPAI020394-RA">
    <property type="protein sequence ID" value="GPAI020394-PA"/>
    <property type="gene ID" value="GPAI020394"/>
</dbReference>
<evidence type="ECO:0000256" key="1">
    <source>
        <dbReference type="SAM" id="MobiDB-lite"/>
    </source>
</evidence>
<sequence length="118" mass="13966">MDESMKESSYQSSYKSVYQKQMQRKHKLQANIKERSLRRGQKADPSKDQLVLGLVEKLDDIEYDNFVNVMNRLIARPFSYKREAFIDEQSRPLMSQSHPNISPSIHYQYSRCTVLFTL</sequence>
<evidence type="ECO:0000313" key="3">
    <source>
        <dbReference type="Proteomes" id="UP000092445"/>
    </source>
</evidence>
<organism evidence="2 3">
    <name type="scientific">Glossina pallidipes</name>
    <name type="common">Tsetse fly</name>
    <dbReference type="NCBI Taxonomy" id="7398"/>
    <lineage>
        <taxon>Eukaryota</taxon>
        <taxon>Metazoa</taxon>
        <taxon>Ecdysozoa</taxon>
        <taxon>Arthropoda</taxon>
        <taxon>Hexapoda</taxon>
        <taxon>Insecta</taxon>
        <taxon>Pterygota</taxon>
        <taxon>Neoptera</taxon>
        <taxon>Endopterygota</taxon>
        <taxon>Diptera</taxon>
        <taxon>Brachycera</taxon>
        <taxon>Muscomorpha</taxon>
        <taxon>Hippoboscoidea</taxon>
        <taxon>Glossinidae</taxon>
        <taxon>Glossina</taxon>
    </lineage>
</organism>
<feature type="compositionally biased region" description="Low complexity" evidence="1">
    <location>
        <begin position="7"/>
        <end position="21"/>
    </location>
</feature>
<keyword evidence="3" id="KW-1185">Reference proteome</keyword>
<name>A0A1A9ZNV2_GLOPL</name>
<accession>A0A1A9ZNV2</accession>
<feature type="compositionally biased region" description="Basic and acidic residues" evidence="1">
    <location>
        <begin position="32"/>
        <end position="46"/>
    </location>
</feature>
<dbReference type="AlphaFoldDB" id="A0A1A9ZNV2"/>
<dbReference type="VEuPathDB" id="VectorBase:GPAI020394"/>
<feature type="region of interest" description="Disordered" evidence="1">
    <location>
        <begin position="1"/>
        <end position="46"/>
    </location>
</feature>
<reference evidence="3" key="1">
    <citation type="submission" date="2014-03" db="EMBL/GenBank/DDBJ databases">
        <authorList>
            <person name="Aksoy S."/>
            <person name="Warren W."/>
            <person name="Wilson R.K."/>
        </authorList>
    </citation>
    <scope>NUCLEOTIDE SEQUENCE [LARGE SCALE GENOMIC DNA]</scope>
    <source>
        <strain evidence="3">IAEA</strain>
    </source>
</reference>
<reference evidence="2" key="2">
    <citation type="submission" date="2020-05" db="UniProtKB">
        <authorList>
            <consortium name="EnsemblMetazoa"/>
        </authorList>
    </citation>
    <scope>IDENTIFICATION</scope>
    <source>
        <strain evidence="2">IAEA</strain>
    </source>
</reference>
<evidence type="ECO:0000313" key="2">
    <source>
        <dbReference type="EnsemblMetazoa" id="GPAI020394-PA"/>
    </source>
</evidence>
<dbReference type="Proteomes" id="UP000092445">
    <property type="component" value="Unassembled WGS sequence"/>
</dbReference>